<protein>
    <submittedName>
        <fullName evidence="2">Uncharacterized protein</fullName>
    </submittedName>
</protein>
<proteinExistence type="predicted"/>
<gene>
    <name evidence="2" type="ORF">FTOL_04635</name>
</gene>
<reference evidence="2" key="1">
    <citation type="submission" date="2018-03" db="EMBL/GenBank/DDBJ databases">
        <authorList>
            <person name="Guldener U."/>
        </authorList>
    </citation>
    <scope>NUCLEOTIDE SEQUENCE</scope>
</reference>
<evidence type="ECO:0000313" key="3">
    <source>
        <dbReference type="Proteomes" id="UP001187734"/>
    </source>
</evidence>
<feature type="compositionally biased region" description="Gly residues" evidence="1">
    <location>
        <begin position="86"/>
        <end position="98"/>
    </location>
</feature>
<evidence type="ECO:0000256" key="1">
    <source>
        <dbReference type="SAM" id="MobiDB-lite"/>
    </source>
</evidence>
<accession>A0AAE8M692</accession>
<feature type="region of interest" description="Disordered" evidence="1">
    <location>
        <begin position="78"/>
        <end position="103"/>
    </location>
</feature>
<dbReference type="AlphaFoldDB" id="A0AAE8M692"/>
<evidence type="ECO:0000313" key="2">
    <source>
        <dbReference type="EMBL" id="SPJ74904.1"/>
    </source>
</evidence>
<organism evidence="2 3">
    <name type="scientific">Fusarium torulosum</name>
    <dbReference type="NCBI Taxonomy" id="33205"/>
    <lineage>
        <taxon>Eukaryota</taxon>
        <taxon>Fungi</taxon>
        <taxon>Dikarya</taxon>
        <taxon>Ascomycota</taxon>
        <taxon>Pezizomycotina</taxon>
        <taxon>Sordariomycetes</taxon>
        <taxon>Hypocreomycetidae</taxon>
        <taxon>Hypocreales</taxon>
        <taxon>Nectriaceae</taxon>
        <taxon>Fusarium</taxon>
    </lineage>
</organism>
<sequence length="211" mass="23644">MAFSDRGNKYWIIPQECLDPDDLVLGNILKYPNDPIDILNRKEVELIDPSAIVSERDSFFSALVYMAVGTAVARTLSRTAEKSRGRGGGAGMGVGPPGLGVEVSAGLTANRDTESTYHDSTDEDVVLAYRLRRFQYSKRKDGLKRRDQDETKYARYSLEEQWGSEEEEEEDEDYVATFSYFERDDIVASETDMAGFTEGVDEEEDSDASSE</sequence>
<comment type="caution">
    <text evidence="2">The sequence shown here is derived from an EMBL/GenBank/DDBJ whole genome shotgun (WGS) entry which is preliminary data.</text>
</comment>
<feature type="region of interest" description="Disordered" evidence="1">
    <location>
        <begin position="189"/>
        <end position="211"/>
    </location>
</feature>
<keyword evidence="3" id="KW-1185">Reference proteome</keyword>
<feature type="compositionally biased region" description="Acidic residues" evidence="1">
    <location>
        <begin position="199"/>
        <end position="211"/>
    </location>
</feature>
<dbReference type="Proteomes" id="UP001187734">
    <property type="component" value="Unassembled WGS sequence"/>
</dbReference>
<name>A0AAE8M692_9HYPO</name>
<dbReference type="EMBL" id="ONZP01000142">
    <property type="protein sequence ID" value="SPJ74904.1"/>
    <property type="molecule type" value="Genomic_DNA"/>
</dbReference>